<evidence type="ECO:0000313" key="3">
    <source>
        <dbReference type="Proteomes" id="UP000293433"/>
    </source>
</evidence>
<dbReference type="RefSeq" id="WP_130481749.1">
    <property type="nucleotide sequence ID" value="NZ_SGWV01000009.1"/>
</dbReference>
<proteinExistence type="predicted"/>
<protein>
    <submittedName>
        <fullName evidence="2">Uncharacterized protein</fullName>
    </submittedName>
</protein>
<feature type="chain" id="PRO_5020210491" evidence="1">
    <location>
        <begin position="22"/>
        <end position="318"/>
    </location>
</feature>
<reference evidence="2 3" key="1">
    <citation type="submission" date="2019-02" db="EMBL/GenBank/DDBJ databases">
        <title>Genomic Encyclopedia of Type Strains, Phase IV (KMG-IV): sequencing the most valuable type-strain genomes for metagenomic binning, comparative biology and taxonomic classification.</title>
        <authorList>
            <person name="Goeker M."/>
        </authorList>
    </citation>
    <scope>NUCLEOTIDE SEQUENCE [LARGE SCALE GENOMIC DNA]</scope>
    <source>
        <strain evidence="2 3">DSM 10617</strain>
    </source>
</reference>
<evidence type="ECO:0000313" key="2">
    <source>
        <dbReference type="EMBL" id="RZS54388.1"/>
    </source>
</evidence>
<dbReference type="EMBL" id="SGWV01000009">
    <property type="protein sequence ID" value="RZS54388.1"/>
    <property type="molecule type" value="Genomic_DNA"/>
</dbReference>
<comment type="caution">
    <text evidence="2">The sequence shown here is derived from an EMBL/GenBank/DDBJ whole genome shotgun (WGS) entry which is preliminary data.</text>
</comment>
<name>A0A4Q7LLD5_9BURK</name>
<feature type="signal peptide" evidence="1">
    <location>
        <begin position="1"/>
        <end position="21"/>
    </location>
</feature>
<gene>
    <name evidence="2" type="ORF">EV685_1865</name>
</gene>
<sequence length="318" mass="31181">MTLTLPSFAAPAALLTTLALVACGGGSEGGVSGTAGPNVPAMGARLSVGTGNYETVAVDAVYSAAQFASQASMTTLVGALSSGTVLCAGGGSVDVKLGAGSNGRLDQALENATLVFDGCVQSGYVFNGKLVLGLNAAPTGSVASGSYAVDATLLMTNFSADDGQIRLVANGLLGLTSTRTAAGTGRDQVDTSALALSVTPSGGSSASYVLHGYSAELVLSAGALSATYRGSLTSSRLGNRSVDFSTTTPFTTAAGATFPSAGVAIAIGSNNSKATLTVLDATRVRLDVDTTGDGSVESTVPCTWASIAVGDRCVVPAP</sequence>
<organism evidence="2 3">
    <name type="scientific">Sphaerotilus mobilis</name>
    <dbReference type="NCBI Taxonomy" id="47994"/>
    <lineage>
        <taxon>Bacteria</taxon>
        <taxon>Pseudomonadati</taxon>
        <taxon>Pseudomonadota</taxon>
        <taxon>Betaproteobacteria</taxon>
        <taxon>Burkholderiales</taxon>
        <taxon>Sphaerotilaceae</taxon>
        <taxon>Sphaerotilus</taxon>
    </lineage>
</organism>
<accession>A0A4Q7LLD5</accession>
<dbReference type="Proteomes" id="UP000293433">
    <property type="component" value="Unassembled WGS sequence"/>
</dbReference>
<dbReference type="OrthoDB" id="8896965at2"/>
<keyword evidence="3" id="KW-1185">Reference proteome</keyword>
<evidence type="ECO:0000256" key="1">
    <source>
        <dbReference type="SAM" id="SignalP"/>
    </source>
</evidence>
<dbReference type="AlphaFoldDB" id="A0A4Q7LLD5"/>
<keyword evidence="1" id="KW-0732">Signal</keyword>